<protein>
    <submittedName>
        <fullName evidence="3">Bifunctional tRNA (Mnm(5)s(2)U34)-methyltransferase/FAD-dependent cmnm(5)s(2)U34 oxidoreductase</fullName>
    </submittedName>
</protein>
<sequence>MRPNIAIIGAGITGVMTALACARKGASVELYDAAAIPNVANLSWAHGRLWKHAHENNAALQPLAVHSHAFWRQFIGTGKETFGCQTQSIRVVDDADCRRLTQLYDALAIGYDIQDPVLSVQSSLLRLPTTNRQLFIGHDAILLDAQKVYAHLCQALANTERIVLKPHTHVELDTIREGRHFSVNGERKNYTAVICTASRPILRHLGWPGAAPAPQYQVHLDVHLNDARAGLLKPVLTMGDEHRSWCVPSPERRVLKVSASRFSYSMPPDSNGLQTCKRYLLDRLRIKYDQVDVVVSPYFKLPTEERQDTAYWSRHDITGCITVEACDASIFKIAPALSEQISQYVIHGVNE</sequence>
<dbReference type="Gene3D" id="3.30.9.10">
    <property type="entry name" value="D-Amino Acid Oxidase, subunit A, domain 2"/>
    <property type="match status" value="1"/>
</dbReference>
<dbReference type="SUPFAM" id="SSF51971">
    <property type="entry name" value="Nucleotide-binding domain"/>
    <property type="match status" value="1"/>
</dbReference>
<dbReference type="EMBL" id="LT906479">
    <property type="protein sequence ID" value="SNV97441.1"/>
    <property type="molecule type" value="Genomic_DNA"/>
</dbReference>
<dbReference type="GO" id="GO:0032259">
    <property type="term" value="P:methylation"/>
    <property type="evidence" value="ECO:0007669"/>
    <property type="project" value="UniProtKB-KW"/>
</dbReference>
<dbReference type="AlphaFoldDB" id="A0A240BNE2"/>
<dbReference type="GO" id="GO:0016491">
    <property type="term" value="F:oxidoreductase activity"/>
    <property type="evidence" value="ECO:0007669"/>
    <property type="project" value="UniProtKB-KW"/>
</dbReference>
<dbReference type="OrthoDB" id="18526at2"/>
<reference evidence="3 4" key="1">
    <citation type="submission" date="2017-06" db="EMBL/GenBank/DDBJ databases">
        <authorList>
            <consortium name="Pathogen Informatics"/>
        </authorList>
    </citation>
    <scope>NUCLEOTIDE SEQUENCE [LARGE SCALE GENOMIC DNA]</scope>
    <source>
        <strain evidence="3 4">NCTC12148</strain>
    </source>
</reference>
<gene>
    <name evidence="3" type="ORF">SAMEA4384070_01581</name>
</gene>
<keyword evidence="1" id="KW-0560">Oxidoreductase</keyword>
<dbReference type="Gene3D" id="3.50.50.60">
    <property type="entry name" value="FAD/NAD(P)-binding domain"/>
    <property type="match status" value="1"/>
</dbReference>
<evidence type="ECO:0000313" key="4">
    <source>
        <dbReference type="Proteomes" id="UP000215134"/>
    </source>
</evidence>
<dbReference type="PROSITE" id="PS51257">
    <property type="entry name" value="PROKAR_LIPOPROTEIN"/>
    <property type="match status" value="1"/>
</dbReference>
<dbReference type="Proteomes" id="UP000215134">
    <property type="component" value="Chromosome 1"/>
</dbReference>
<name>A0A240BNE2_SERFI</name>
<dbReference type="KEGG" id="sfj:SAMEA4384070_1581"/>
<evidence type="ECO:0000313" key="3">
    <source>
        <dbReference type="EMBL" id="SNV97441.1"/>
    </source>
</evidence>
<organism evidence="3 4">
    <name type="scientific">Serratia ficaria</name>
    <dbReference type="NCBI Taxonomy" id="61651"/>
    <lineage>
        <taxon>Bacteria</taxon>
        <taxon>Pseudomonadati</taxon>
        <taxon>Pseudomonadota</taxon>
        <taxon>Gammaproteobacteria</taxon>
        <taxon>Enterobacterales</taxon>
        <taxon>Yersiniaceae</taxon>
        <taxon>Serratia</taxon>
    </lineage>
</organism>
<proteinExistence type="predicted"/>
<dbReference type="InterPro" id="IPR006076">
    <property type="entry name" value="FAD-dep_OxRdtase"/>
</dbReference>
<dbReference type="InterPro" id="IPR036188">
    <property type="entry name" value="FAD/NAD-bd_sf"/>
</dbReference>
<dbReference type="GeneID" id="75026747"/>
<dbReference type="RefSeq" id="WP_095096545.1">
    <property type="nucleotide sequence ID" value="NZ_CAMIQD010000002.1"/>
</dbReference>
<keyword evidence="3" id="KW-0808">Transferase</keyword>
<keyword evidence="4" id="KW-1185">Reference proteome</keyword>
<dbReference type="GO" id="GO:0008168">
    <property type="term" value="F:methyltransferase activity"/>
    <property type="evidence" value="ECO:0007669"/>
    <property type="project" value="UniProtKB-KW"/>
</dbReference>
<evidence type="ECO:0000256" key="1">
    <source>
        <dbReference type="ARBA" id="ARBA00023002"/>
    </source>
</evidence>
<evidence type="ECO:0000259" key="2">
    <source>
        <dbReference type="Pfam" id="PF01266"/>
    </source>
</evidence>
<keyword evidence="3" id="KW-0489">Methyltransferase</keyword>
<feature type="domain" description="FAD dependent oxidoreductase" evidence="2">
    <location>
        <begin position="5"/>
        <end position="261"/>
    </location>
</feature>
<dbReference type="Pfam" id="PF01266">
    <property type="entry name" value="DAO"/>
    <property type="match status" value="1"/>
</dbReference>
<accession>A0A240BNE2</accession>